<feature type="domain" description="OmpR/PhoB-type" evidence="9">
    <location>
        <begin position="124"/>
        <end position="220"/>
    </location>
</feature>
<dbReference type="PROSITE" id="PS50110">
    <property type="entry name" value="RESPONSE_REGULATORY"/>
    <property type="match status" value="1"/>
</dbReference>
<dbReference type="Pfam" id="PF00486">
    <property type="entry name" value="Trans_reg_C"/>
    <property type="match status" value="1"/>
</dbReference>
<dbReference type="CDD" id="cd17624">
    <property type="entry name" value="REC_OmpR_PmrA-like"/>
    <property type="match status" value="1"/>
</dbReference>
<evidence type="ECO:0000259" key="8">
    <source>
        <dbReference type="PROSITE" id="PS50110"/>
    </source>
</evidence>
<dbReference type="STRING" id="445709.ABW99_17530"/>
<evidence type="ECO:0000313" key="11">
    <source>
        <dbReference type="Proteomes" id="UP000036700"/>
    </source>
</evidence>
<dbReference type="CDD" id="cd00383">
    <property type="entry name" value="trans_reg_C"/>
    <property type="match status" value="1"/>
</dbReference>
<feature type="domain" description="Response regulatory" evidence="8">
    <location>
        <begin position="2"/>
        <end position="116"/>
    </location>
</feature>
<name>A0A0G3ERN1_9BURK</name>
<dbReference type="PANTHER" id="PTHR48111">
    <property type="entry name" value="REGULATOR OF RPOS"/>
    <property type="match status" value="1"/>
</dbReference>
<proteinExistence type="predicted"/>
<evidence type="ECO:0000256" key="3">
    <source>
        <dbReference type="ARBA" id="ARBA00023015"/>
    </source>
</evidence>
<evidence type="ECO:0000256" key="2">
    <source>
        <dbReference type="ARBA" id="ARBA00023012"/>
    </source>
</evidence>
<dbReference type="GO" id="GO:0032993">
    <property type="term" value="C:protein-DNA complex"/>
    <property type="evidence" value="ECO:0007669"/>
    <property type="project" value="TreeGrafter"/>
</dbReference>
<keyword evidence="2" id="KW-0902">Two-component regulatory system</keyword>
<keyword evidence="1 6" id="KW-0597">Phosphoprotein</keyword>
<dbReference type="PROSITE" id="PS51755">
    <property type="entry name" value="OMPR_PHOB"/>
    <property type="match status" value="1"/>
</dbReference>
<dbReference type="PANTHER" id="PTHR48111:SF67">
    <property type="entry name" value="TRANSCRIPTIONAL REGULATORY PROTEIN TCTD"/>
    <property type="match status" value="1"/>
</dbReference>
<dbReference type="SMART" id="SM00448">
    <property type="entry name" value="REC"/>
    <property type="match status" value="1"/>
</dbReference>
<dbReference type="KEGG" id="ptx:ABW99_17530"/>
<dbReference type="InterPro" id="IPR011006">
    <property type="entry name" value="CheY-like_superfamily"/>
</dbReference>
<dbReference type="PATRIC" id="fig|445709.3.peg.3700"/>
<evidence type="ECO:0000259" key="9">
    <source>
        <dbReference type="PROSITE" id="PS51755"/>
    </source>
</evidence>
<dbReference type="InterPro" id="IPR039420">
    <property type="entry name" value="WalR-like"/>
</dbReference>
<dbReference type="InterPro" id="IPR001789">
    <property type="entry name" value="Sig_transdc_resp-reg_receiver"/>
</dbReference>
<accession>A0A0G3ERN1</accession>
<keyword evidence="3" id="KW-0805">Transcription regulation</keyword>
<dbReference type="Gene3D" id="1.10.10.10">
    <property type="entry name" value="Winged helix-like DNA-binding domain superfamily/Winged helix DNA-binding domain"/>
    <property type="match status" value="1"/>
</dbReference>
<dbReference type="Gene3D" id="3.40.50.2300">
    <property type="match status" value="1"/>
</dbReference>
<dbReference type="GO" id="GO:0000156">
    <property type="term" value="F:phosphorelay response regulator activity"/>
    <property type="evidence" value="ECO:0007669"/>
    <property type="project" value="TreeGrafter"/>
</dbReference>
<evidence type="ECO:0000256" key="7">
    <source>
        <dbReference type="PROSITE-ProRule" id="PRU01091"/>
    </source>
</evidence>
<feature type="DNA-binding region" description="OmpR/PhoB-type" evidence="7">
    <location>
        <begin position="124"/>
        <end position="220"/>
    </location>
</feature>
<dbReference type="GO" id="GO:0000976">
    <property type="term" value="F:transcription cis-regulatory region binding"/>
    <property type="evidence" value="ECO:0007669"/>
    <property type="project" value="TreeGrafter"/>
</dbReference>
<dbReference type="Pfam" id="PF00072">
    <property type="entry name" value="Response_reg"/>
    <property type="match status" value="1"/>
</dbReference>
<evidence type="ECO:0000256" key="1">
    <source>
        <dbReference type="ARBA" id="ARBA00022553"/>
    </source>
</evidence>
<keyword evidence="11" id="KW-1185">Reference proteome</keyword>
<gene>
    <name evidence="10" type="ORF">ABW99_17530</name>
</gene>
<evidence type="ECO:0000256" key="4">
    <source>
        <dbReference type="ARBA" id="ARBA00023125"/>
    </source>
</evidence>
<dbReference type="SMART" id="SM00862">
    <property type="entry name" value="Trans_reg_C"/>
    <property type="match status" value="1"/>
</dbReference>
<dbReference type="FunFam" id="3.40.50.2300:FF:000002">
    <property type="entry name" value="DNA-binding response regulator PhoP"/>
    <property type="match status" value="1"/>
</dbReference>
<dbReference type="SUPFAM" id="SSF52172">
    <property type="entry name" value="CheY-like"/>
    <property type="match status" value="1"/>
</dbReference>
<dbReference type="Proteomes" id="UP000036700">
    <property type="component" value="Chromosome"/>
</dbReference>
<dbReference type="GO" id="GO:0006355">
    <property type="term" value="P:regulation of DNA-templated transcription"/>
    <property type="evidence" value="ECO:0007669"/>
    <property type="project" value="InterPro"/>
</dbReference>
<reference evidence="11" key="1">
    <citation type="submission" date="2015-06" db="EMBL/GenBank/DDBJ databases">
        <authorList>
            <person name="Lim Y.L."/>
            <person name="Ee R."/>
            <person name="Yong D."/>
            <person name="How K.Y."/>
            <person name="Yin W.F."/>
            <person name="Chan K.G."/>
        </authorList>
    </citation>
    <scope>NUCLEOTIDE SEQUENCE [LARGE SCALE GENOMIC DNA]</scope>
    <source>
        <strain evidence="11">DSM 25325</strain>
    </source>
</reference>
<keyword evidence="4 7" id="KW-0238">DNA-binding</keyword>
<evidence type="ECO:0000256" key="5">
    <source>
        <dbReference type="ARBA" id="ARBA00023163"/>
    </source>
</evidence>
<protein>
    <submittedName>
        <fullName evidence="10">Two-component system response regulator</fullName>
    </submittedName>
</protein>
<organism evidence="10 11">
    <name type="scientific">Pandoraea thiooxydans</name>
    <dbReference type="NCBI Taxonomy" id="445709"/>
    <lineage>
        <taxon>Bacteria</taxon>
        <taxon>Pseudomonadati</taxon>
        <taxon>Pseudomonadota</taxon>
        <taxon>Betaproteobacteria</taxon>
        <taxon>Burkholderiales</taxon>
        <taxon>Burkholderiaceae</taxon>
        <taxon>Pandoraea</taxon>
    </lineage>
</organism>
<dbReference type="OrthoDB" id="9802426at2"/>
<dbReference type="RefSeq" id="WP_047215647.1">
    <property type="nucleotide sequence ID" value="NZ_CP011568.3"/>
</dbReference>
<evidence type="ECO:0000256" key="6">
    <source>
        <dbReference type="PROSITE-ProRule" id="PRU00169"/>
    </source>
</evidence>
<keyword evidence="5" id="KW-0804">Transcription</keyword>
<dbReference type="InterPro" id="IPR036388">
    <property type="entry name" value="WH-like_DNA-bd_sf"/>
</dbReference>
<dbReference type="Gene3D" id="6.10.250.690">
    <property type="match status" value="1"/>
</dbReference>
<sequence length="224" mass="25140">MKLLLIEDNLPLSHWLAKMLREEKFTVDAASDGDTADRLLQSEAYDVVLLDLMLPQMSGKSVLRRLRERRDNVPVIILTASGSVDEKVDCLGVGADDYLVKPFEVRELVARIKALVRRQTPDKAAEMNCADLSYNTHTREFAIAGKVLMLPAREHAVLEILMLKQGKTISKSALMSGVFGLDDEPSEDAIEIYVHRLRKKLEPCQAGIMTLRGLGYLLRPKDRP</sequence>
<feature type="modified residue" description="4-aspartylphosphate" evidence="6">
    <location>
        <position position="51"/>
    </location>
</feature>
<dbReference type="EMBL" id="CP011568">
    <property type="protein sequence ID" value="AKJ69738.1"/>
    <property type="molecule type" value="Genomic_DNA"/>
</dbReference>
<evidence type="ECO:0000313" key="10">
    <source>
        <dbReference type="EMBL" id="AKJ69738.1"/>
    </source>
</evidence>
<dbReference type="InterPro" id="IPR001867">
    <property type="entry name" value="OmpR/PhoB-type_DNA-bd"/>
</dbReference>
<dbReference type="GO" id="GO:0005829">
    <property type="term" value="C:cytosol"/>
    <property type="evidence" value="ECO:0007669"/>
    <property type="project" value="TreeGrafter"/>
</dbReference>
<dbReference type="AlphaFoldDB" id="A0A0G3ERN1"/>